<dbReference type="AlphaFoldDB" id="A0A2S1YGL1"/>
<evidence type="ECO:0008006" key="4">
    <source>
        <dbReference type="Google" id="ProtNLM"/>
    </source>
</evidence>
<evidence type="ECO:0000313" key="3">
    <source>
        <dbReference type="Proteomes" id="UP000245250"/>
    </source>
</evidence>
<reference evidence="2 3" key="1">
    <citation type="submission" date="2018-05" db="EMBL/GenBank/DDBJ databases">
        <title>Genome sequencing of Flavobacterium sp. HYN0056.</title>
        <authorList>
            <person name="Yi H."/>
            <person name="Baek C."/>
        </authorList>
    </citation>
    <scope>NUCLEOTIDE SEQUENCE [LARGE SCALE GENOMIC DNA]</scope>
    <source>
        <strain evidence="2 3">HYN0056</strain>
    </source>
</reference>
<name>A0A2S1YGL1_9FLAO</name>
<feature type="transmembrane region" description="Helical" evidence="1">
    <location>
        <begin position="26"/>
        <end position="49"/>
    </location>
</feature>
<accession>A0A2S1YGL1</accession>
<dbReference type="Proteomes" id="UP000245250">
    <property type="component" value="Chromosome"/>
</dbReference>
<organism evidence="2 3">
    <name type="scientific">Flavobacterium crocinum</name>
    <dbReference type="NCBI Taxonomy" id="2183896"/>
    <lineage>
        <taxon>Bacteria</taxon>
        <taxon>Pseudomonadati</taxon>
        <taxon>Bacteroidota</taxon>
        <taxon>Flavobacteriia</taxon>
        <taxon>Flavobacteriales</taxon>
        <taxon>Flavobacteriaceae</taxon>
        <taxon>Flavobacterium</taxon>
    </lineage>
</organism>
<evidence type="ECO:0000256" key="1">
    <source>
        <dbReference type="SAM" id="Phobius"/>
    </source>
</evidence>
<dbReference type="RefSeq" id="WP_109190775.1">
    <property type="nucleotide sequence ID" value="NZ_CP029255.1"/>
</dbReference>
<evidence type="ECO:0000313" key="2">
    <source>
        <dbReference type="EMBL" id="AWK03194.1"/>
    </source>
</evidence>
<gene>
    <name evidence="2" type="ORF">HYN56_02750</name>
</gene>
<keyword evidence="1" id="KW-1133">Transmembrane helix</keyword>
<proteinExistence type="predicted"/>
<protein>
    <recommendedName>
        <fullName evidence="4">Bacteriocin</fullName>
    </recommendedName>
</protein>
<keyword evidence="3" id="KW-1185">Reference proteome</keyword>
<keyword evidence="1" id="KW-0812">Transmembrane</keyword>
<dbReference type="EMBL" id="CP029255">
    <property type="protein sequence ID" value="AWK03194.1"/>
    <property type="molecule type" value="Genomic_DNA"/>
</dbReference>
<keyword evidence="1" id="KW-0472">Membrane</keyword>
<sequence>MKKLELKQMENLEGGKSSYCTKEATGLLLGAGCFVFAAATGGIGALAVAGLSFYLAADSAAGGACSSW</sequence>
<dbReference type="KEGG" id="fcr:HYN56_02750"/>